<keyword evidence="3" id="KW-1185">Reference proteome</keyword>
<evidence type="ECO:0000256" key="1">
    <source>
        <dbReference type="SAM" id="MobiDB-lite"/>
    </source>
</evidence>
<proteinExistence type="predicted"/>
<dbReference type="Proteomes" id="UP001229421">
    <property type="component" value="Unassembled WGS sequence"/>
</dbReference>
<accession>A0AAD8NW32</accession>
<gene>
    <name evidence="2" type="ORF">QVD17_18140</name>
</gene>
<evidence type="ECO:0000313" key="2">
    <source>
        <dbReference type="EMBL" id="KAK1422851.1"/>
    </source>
</evidence>
<name>A0AAD8NW32_TARER</name>
<comment type="caution">
    <text evidence="2">The sequence shown here is derived from an EMBL/GenBank/DDBJ whole genome shotgun (WGS) entry which is preliminary data.</text>
</comment>
<sequence>MCDDVIQPYIFRSNFFSSVLCCVASPRVSEEDDDMKKMKQVVSPSKSKPKSRGAPIPVSYFPVGSNVSRL</sequence>
<evidence type="ECO:0000313" key="3">
    <source>
        <dbReference type="Proteomes" id="UP001229421"/>
    </source>
</evidence>
<reference evidence="2" key="1">
    <citation type="journal article" date="2023" name="bioRxiv">
        <title>Improved chromosome-level genome assembly for marigold (Tagetes erecta).</title>
        <authorList>
            <person name="Jiang F."/>
            <person name="Yuan L."/>
            <person name="Wang S."/>
            <person name="Wang H."/>
            <person name="Xu D."/>
            <person name="Wang A."/>
            <person name="Fan W."/>
        </authorList>
    </citation>
    <scope>NUCLEOTIDE SEQUENCE</scope>
    <source>
        <strain evidence="2">WSJ</strain>
        <tissue evidence="2">Leaf</tissue>
    </source>
</reference>
<protein>
    <submittedName>
        <fullName evidence="2">Uncharacterized protein</fullName>
    </submittedName>
</protein>
<feature type="region of interest" description="Disordered" evidence="1">
    <location>
        <begin position="28"/>
        <end position="70"/>
    </location>
</feature>
<dbReference type="AlphaFoldDB" id="A0AAD8NW32"/>
<dbReference type="EMBL" id="JAUHHV010000005">
    <property type="protein sequence ID" value="KAK1422851.1"/>
    <property type="molecule type" value="Genomic_DNA"/>
</dbReference>
<organism evidence="2 3">
    <name type="scientific">Tagetes erecta</name>
    <name type="common">African marigold</name>
    <dbReference type="NCBI Taxonomy" id="13708"/>
    <lineage>
        <taxon>Eukaryota</taxon>
        <taxon>Viridiplantae</taxon>
        <taxon>Streptophyta</taxon>
        <taxon>Embryophyta</taxon>
        <taxon>Tracheophyta</taxon>
        <taxon>Spermatophyta</taxon>
        <taxon>Magnoliopsida</taxon>
        <taxon>eudicotyledons</taxon>
        <taxon>Gunneridae</taxon>
        <taxon>Pentapetalae</taxon>
        <taxon>asterids</taxon>
        <taxon>campanulids</taxon>
        <taxon>Asterales</taxon>
        <taxon>Asteraceae</taxon>
        <taxon>Asteroideae</taxon>
        <taxon>Heliantheae alliance</taxon>
        <taxon>Tageteae</taxon>
        <taxon>Tagetes</taxon>
    </lineage>
</organism>